<dbReference type="OrthoDB" id="7502269at2"/>
<dbReference type="Proteomes" id="UP000007136">
    <property type="component" value="Chromosome"/>
</dbReference>
<dbReference type="EMBL" id="CP001029">
    <property type="protein sequence ID" value="ACB80041.1"/>
    <property type="molecule type" value="Genomic_DNA"/>
</dbReference>
<keyword evidence="1" id="KW-0812">Transmembrane</keyword>
<dbReference type="RefSeq" id="WP_012453787.1">
    <property type="nucleotide sequence ID" value="NC_010725.1"/>
</dbReference>
<protein>
    <recommendedName>
        <fullName evidence="4">Transmembrane protein</fullName>
    </recommendedName>
</protein>
<dbReference type="STRING" id="441620.Mpop_1878"/>
<gene>
    <name evidence="2" type="ordered locus">Mpop_1878</name>
</gene>
<evidence type="ECO:0000256" key="1">
    <source>
        <dbReference type="SAM" id="Phobius"/>
    </source>
</evidence>
<keyword evidence="1" id="KW-1133">Transmembrane helix</keyword>
<feature type="transmembrane region" description="Helical" evidence="1">
    <location>
        <begin position="52"/>
        <end position="71"/>
    </location>
</feature>
<sequence>MTGLPFQGHHQRREAEWVGALVCLGVAIALLSPGPTFSRPTFDAFAHVAPEGTWGMALLAVALIRMLGLWVNGSKRHSPSIRFVTAAAGALMWGWVTWLLAHDGYPGVNTGVGAYGVLCLVDGYCAFRAIWDQGRNDQRAAIIKRAAA</sequence>
<dbReference type="eggNOG" id="ENOG5030ZQV">
    <property type="taxonomic scope" value="Bacteria"/>
</dbReference>
<feature type="transmembrane region" description="Helical" evidence="1">
    <location>
        <begin position="113"/>
        <end position="131"/>
    </location>
</feature>
<evidence type="ECO:0000313" key="3">
    <source>
        <dbReference type="Proteomes" id="UP000007136"/>
    </source>
</evidence>
<feature type="transmembrane region" description="Helical" evidence="1">
    <location>
        <begin position="15"/>
        <end position="32"/>
    </location>
</feature>
<feature type="transmembrane region" description="Helical" evidence="1">
    <location>
        <begin position="83"/>
        <end position="101"/>
    </location>
</feature>
<evidence type="ECO:0008006" key="4">
    <source>
        <dbReference type="Google" id="ProtNLM"/>
    </source>
</evidence>
<proteinExistence type="predicted"/>
<reference evidence="2" key="1">
    <citation type="submission" date="2008-04" db="EMBL/GenBank/DDBJ databases">
        <title>Complete sequence of chromosome of Methylobacterium populi BJ001.</title>
        <authorList>
            <consortium name="US DOE Joint Genome Institute"/>
            <person name="Copeland A."/>
            <person name="Lucas S."/>
            <person name="Lapidus A."/>
            <person name="Glavina del Rio T."/>
            <person name="Dalin E."/>
            <person name="Tice H."/>
            <person name="Bruce D."/>
            <person name="Goodwin L."/>
            <person name="Pitluck S."/>
            <person name="Chertkov O."/>
            <person name="Brettin T."/>
            <person name="Detter J.C."/>
            <person name="Han C."/>
            <person name="Kuske C.R."/>
            <person name="Schmutz J."/>
            <person name="Larimer F."/>
            <person name="Land M."/>
            <person name="Hauser L."/>
            <person name="Kyrpides N."/>
            <person name="Mikhailova N."/>
            <person name="Marx C."/>
            <person name="Richardson P."/>
        </authorList>
    </citation>
    <scope>NUCLEOTIDE SEQUENCE [LARGE SCALE GENOMIC DNA]</scope>
    <source>
        <strain evidence="2">BJ001</strain>
    </source>
</reference>
<organism evidence="2 3">
    <name type="scientific">Methylorubrum populi (strain ATCC BAA-705 / NCIMB 13946 / BJ001)</name>
    <name type="common">Methylobacterium populi</name>
    <dbReference type="NCBI Taxonomy" id="441620"/>
    <lineage>
        <taxon>Bacteria</taxon>
        <taxon>Pseudomonadati</taxon>
        <taxon>Pseudomonadota</taxon>
        <taxon>Alphaproteobacteria</taxon>
        <taxon>Hyphomicrobiales</taxon>
        <taxon>Methylobacteriaceae</taxon>
        <taxon>Methylorubrum</taxon>
    </lineage>
</organism>
<evidence type="ECO:0000313" key="2">
    <source>
        <dbReference type="EMBL" id="ACB80041.1"/>
    </source>
</evidence>
<accession>B1ZJD8</accession>
<keyword evidence="1" id="KW-0472">Membrane</keyword>
<dbReference type="AlphaFoldDB" id="B1ZJD8"/>
<dbReference type="KEGG" id="mpo:Mpop_1878"/>
<dbReference type="HOGENOM" id="CLU_1756739_0_0_5"/>
<name>B1ZJD8_METPB</name>